<sequence>LNLGCLLLSMVVITWKQDAAMVSHACSVPLPESPPSHPMGNPTGNPMDTSEVPKIPVGDKEFANFLDANPSDV</sequence>
<accession>A0AA38GFK2</accession>
<name>A0AA38GFK2_TAXCH</name>
<evidence type="ECO:0000313" key="3">
    <source>
        <dbReference type="EMBL" id="KAH9322554.1"/>
    </source>
</evidence>
<proteinExistence type="predicted"/>
<dbReference type="AlphaFoldDB" id="A0AA38GFK2"/>
<feature type="region of interest" description="Disordered" evidence="1">
    <location>
        <begin position="31"/>
        <end position="54"/>
    </location>
</feature>
<comment type="caution">
    <text evidence="3">The sequence shown here is derived from an EMBL/GenBank/DDBJ whole genome shotgun (WGS) entry which is preliminary data.</text>
</comment>
<reference evidence="3 4" key="1">
    <citation type="journal article" date="2021" name="Nat. Plants">
        <title>The Taxus genome provides insights into paclitaxel biosynthesis.</title>
        <authorList>
            <person name="Xiong X."/>
            <person name="Gou J."/>
            <person name="Liao Q."/>
            <person name="Li Y."/>
            <person name="Zhou Q."/>
            <person name="Bi G."/>
            <person name="Li C."/>
            <person name="Du R."/>
            <person name="Wang X."/>
            <person name="Sun T."/>
            <person name="Guo L."/>
            <person name="Liang H."/>
            <person name="Lu P."/>
            <person name="Wu Y."/>
            <person name="Zhang Z."/>
            <person name="Ro D.K."/>
            <person name="Shang Y."/>
            <person name="Huang S."/>
            <person name="Yan J."/>
        </authorList>
    </citation>
    <scope>NUCLEOTIDE SEQUENCE [LARGE SCALE GENOMIC DNA]</scope>
    <source>
        <strain evidence="3">Ta-2019</strain>
    </source>
</reference>
<keyword evidence="4" id="KW-1185">Reference proteome</keyword>
<keyword evidence="2" id="KW-0732">Signal</keyword>
<feature type="chain" id="PRO_5041421714" evidence="2">
    <location>
        <begin position="20"/>
        <end position="73"/>
    </location>
</feature>
<feature type="non-terminal residue" evidence="3">
    <location>
        <position position="73"/>
    </location>
</feature>
<dbReference type="EMBL" id="JAHRHJ020000003">
    <property type="protein sequence ID" value="KAH9322554.1"/>
    <property type="molecule type" value="Genomic_DNA"/>
</dbReference>
<organism evidence="3 4">
    <name type="scientific">Taxus chinensis</name>
    <name type="common">Chinese yew</name>
    <name type="synonym">Taxus wallichiana var. chinensis</name>
    <dbReference type="NCBI Taxonomy" id="29808"/>
    <lineage>
        <taxon>Eukaryota</taxon>
        <taxon>Viridiplantae</taxon>
        <taxon>Streptophyta</taxon>
        <taxon>Embryophyta</taxon>
        <taxon>Tracheophyta</taxon>
        <taxon>Spermatophyta</taxon>
        <taxon>Pinopsida</taxon>
        <taxon>Pinidae</taxon>
        <taxon>Conifers II</taxon>
        <taxon>Cupressales</taxon>
        <taxon>Taxaceae</taxon>
        <taxon>Taxus</taxon>
    </lineage>
</organism>
<evidence type="ECO:0000313" key="4">
    <source>
        <dbReference type="Proteomes" id="UP000824469"/>
    </source>
</evidence>
<feature type="non-terminal residue" evidence="3">
    <location>
        <position position="1"/>
    </location>
</feature>
<dbReference type="Proteomes" id="UP000824469">
    <property type="component" value="Unassembled WGS sequence"/>
</dbReference>
<protein>
    <submittedName>
        <fullName evidence="3">Uncharacterized protein</fullName>
    </submittedName>
</protein>
<evidence type="ECO:0000256" key="2">
    <source>
        <dbReference type="SAM" id="SignalP"/>
    </source>
</evidence>
<gene>
    <name evidence="3" type="ORF">KI387_017193</name>
</gene>
<evidence type="ECO:0000256" key="1">
    <source>
        <dbReference type="SAM" id="MobiDB-lite"/>
    </source>
</evidence>
<feature type="signal peptide" evidence="2">
    <location>
        <begin position="1"/>
        <end position="19"/>
    </location>
</feature>